<comment type="caution">
    <text evidence="1">The sequence shown here is derived from an EMBL/GenBank/DDBJ whole genome shotgun (WGS) entry which is preliminary data.</text>
</comment>
<accession>A0ACC2CUN7</accession>
<sequence length="390" mass="43798">MQANMHTNVSYGVKYQARCITAVRADTHRTRFLVGTLSLREENEVHVIQLSDNGADLRCEGLYTHQPEIWDLASCPFDALMISTVYASGGEYRASIWKIPERSKGFNTPQLQQIVQLDGHKDIVKSTLWWPTGKHNQLVSIDEENLYVWALDASEKSAKVQGHISAGRLQTMSAGCWDPHDVTSVATACGSSIKCWDLRSMKQANTIEQAHAVQVRDIDYNPNVPDIMVSAGDDSKIRVWDLRNSGMPLLELPGHSHWTWRVRYNPKYQELVLSAGTDSVVNLWHVSTPSSTEDKLRSTSGSPRSPLDPLLRSHHEHEDSVYEVLQCQCKIYIAKWRALCLDKDIGEIGTGVAWSSYDPWIFASLSYDGRVLIDSVPHAIRKKLSQGASK</sequence>
<reference evidence="2" key="1">
    <citation type="journal article" date="2024" name="Proc. Natl. Acad. Sci. U.S.A.">
        <title>Extraordinary preservation of gene collinearity over three hundred million years revealed in homosporous lycophytes.</title>
        <authorList>
            <person name="Li C."/>
            <person name="Wickell D."/>
            <person name="Kuo L.Y."/>
            <person name="Chen X."/>
            <person name="Nie B."/>
            <person name="Liao X."/>
            <person name="Peng D."/>
            <person name="Ji J."/>
            <person name="Jenkins J."/>
            <person name="Williams M."/>
            <person name="Shu S."/>
            <person name="Plott C."/>
            <person name="Barry K."/>
            <person name="Rajasekar S."/>
            <person name="Grimwood J."/>
            <person name="Han X."/>
            <person name="Sun S."/>
            <person name="Hou Z."/>
            <person name="He W."/>
            <person name="Dai G."/>
            <person name="Sun C."/>
            <person name="Schmutz J."/>
            <person name="Leebens-Mack J.H."/>
            <person name="Li F.W."/>
            <person name="Wang L."/>
        </authorList>
    </citation>
    <scope>NUCLEOTIDE SEQUENCE [LARGE SCALE GENOMIC DNA]</scope>
    <source>
        <strain evidence="2">cv. PW_Plant_1</strain>
    </source>
</reference>
<proteinExistence type="predicted"/>
<name>A0ACC2CUN7_DIPCM</name>
<keyword evidence="2" id="KW-1185">Reference proteome</keyword>
<evidence type="ECO:0000313" key="2">
    <source>
        <dbReference type="Proteomes" id="UP001162992"/>
    </source>
</evidence>
<gene>
    <name evidence="1" type="ORF">O6H91_08G007500</name>
</gene>
<protein>
    <submittedName>
        <fullName evidence="1">Uncharacterized protein</fullName>
    </submittedName>
</protein>
<evidence type="ECO:0000313" key="1">
    <source>
        <dbReference type="EMBL" id="KAJ7545734.1"/>
    </source>
</evidence>
<organism evidence="1 2">
    <name type="scientific">Diphasiastrum complanatum</name>
    <name type="common">Issler's clubmoss</name>
    <name type="synonym">Lycopodium complanatum</name>
    <dbReference type="NCBI Taxonomy" id="34168"/>
    <lineage>
        <taxon>Eukaryota</taxon>
        <taxon>Viridiplantae</taxon>
        <taxon>Streptophyta</taxon>
        <taxon>Embryophyta</taxon>
        <taxon>Tracheophyta</taxon>
        <taxon>Lycopodiopsida</taxon>
        <taxon>Lycopodiales</taxon>
        <taxon>Lycopodiaceae</taxon>
        <taxon>Lycopodioideae</taxon>
        <taxon>Diphasiastrum</taxon>
    </lineage>
</organism>
<dbReference type="Proteomes" id="UP001162992">
    <property type="component" value="Chromosome 8"/>
</dbReference>
<dbReference type="EMBL" id="CM055099">
    <property type="protein sequence ID" value="KAJ7545734.1"/>
    <property type="molecule type" value="Genomic_DNA"/>
</dbReference>